<dbReference type="OrthoDB" id="2971867at2"/>
<sequence length="78" mass="9738">MHGMILNDIEKKELEYLLKREMDELIHDLNNRYLEHIVKRSIQERYEILFQLFKRFASNDDCIRYLPSRYFPMSSRRK</sequence>
<dbReference type="RefSeq" id="WP_132373269.1">
    <property type="nucleotide sequence ID" value="NZ_SMAN01000037.1"/>
</dbReference>
<gene>
    <name evidence="1" type="ORF">EDD68_13714</name>
</gene>
<comment type="caution">
    <text evidence="1">The sequence shown here is derived from an EMBL/GenBank/DDBJ whole genome shotgun (WGS) entry which is preliminary data.</text>
</comment>
<name>A0A4R3MKP3_9BACI</name>
<evidence type="ECO:0000313" key="2">
    <source>
        <dbReference type="Proteomes" id="UP000294650"/>
    </source>
</evidence>
<organism evidence="1 2">
    <name type="scientific">Melghiribacillus thermohalophilus</name>
    <dbReference type="NCBI Taxonomy" id="1324956"/>
    <lineage>
        <taxon>Bacteria</taxon>
        <taxon>Bacillati</taxon>
        <taxon>Bacillota</taxon>
        <taxon>Bacilli</taxon>
        <taxon>Bacillales</taxon>
        <taxon>Bacillaceae</taxon>
        <taxon>Melghiribacillus</taxon>
    </lineage>
</organism>
<accession>A0A4R3MKP3</accession>
<protein>
    <submittedName>
        <fullName evidence="1">Uncharacterized protein</fullName>
    </submittedName>
</protein>
<proteinExistence type="predicted"/>
<reference evidence="1 2" key="1">
    <citation type="submission" date="2019-03" db="EMBL/GenBank/DDBJ databases">
        <title>Genomic Encyclopedia of Type Strains, Phase IV (KMG-IV): sequencing the most valuable type-strain genomes for metagenomic binning, comparative biology and taxonomic classification.</title>
        <authorList>
            <person name="Goeker M."/>
        </authorList>
    </citation>
    <scope>NUCLEOTIDE SEQUENCE [LARGE SCALE GENOMIC DNA]</scope>
    <source>
        <strain evidence="1 2">DSM 25894</strain>
    </source>
</reference>
<dbReference type="EMBL" id="SMAN01000037">
    <property type="protein sequence ID" value="TCT15296.1"/>
    <property type="molecule type" value="Genomic_DNA"/>
</dbReference>
<evidence type="ECO:0000313" key="1">
    <source>
        <dbReference type="EMBL" id="TCT15296.1"/>
    </source>
</evidence>
<dbReference type="Proteomes" id="UP000294650">
    <property type="component" value="Unassembled WGS sequence"/>
</dbReference>
<dbReference type="AlphaFoldDB" id="A0A4R3MKP3"/>
<keyword evidence="2" id="KW-1185">Reference proteome</keyword>